<dbReference type="GO" id="GO:0043190">
    <property type="term" value="C:ATP-binding cassette (ABC) transporter complex"/>
    <property type="evidence" value="ECO:0007669"/>
    <property type="project" value="TreeGrafter"/>
</dbReference>
<dbReference type="SUPFAM" id="SSF52540">
    <property type="entry name" value="P-loop containing nucleoside triphosphate hydrolases"/>
    <property type="match status" value="1"/>
</dbReference>
<accession>A0AAP3M3L2</accession>
<dbReference type="PANTHER" id="PTHR43553">
    <property type="entry name" value="HEAVY METAL TRANSPORTER"/>
    <property type="match status" value="1"/>
</dbReference>
<evidence type="ECO:0000313" key="10">
    <source>
        <dbReference type="EMBL" id="MCZ3844581.1"/>
    </source>
</evidence>
<comment type="similarity">
    <text evidence="2">Belongs to the ABC transporter superfamily.</text>
</comment>
<evidence type="ECO:0000256" key="5">
    <source>
        <dbReference type="ARBA" id="ARBA00022741"/>
    </source>
</evidence>
<evidence type="ECO:0000259" key="9">
    <source>
        <dbReference type="PROSITE" id="PS50893"/>
    </source>
</evidence>
<dbReference type="InterPro" id="IPR015856">
    <property type="entry name" value="ABC_transpr_CbiO/EcfA_su"/>
</dbReference>
<keyword evidence="4" id="KW-1003">Cell membrane</keyword>
<dbReference type="PROSITE" id="PS00211">
    <property type="entry name" value="ABC_TRANSPORTER_1"/>
    <property type="match status" value="1"/>
</dbReference>
<dbReference type="InterPro" id="IPR050095">
    <property type="entry name" value="ECF_ABC_transporter_ATP-bd"/>
</dbReference>
<keyword evidence="8" id="KW-0472">Membrane</keyword>
<dbReference type="NCBIfam" id="NF010167">
    <property type="entry name" value="PRK13648.1"/>
    <property type="match status" value="1"/>
</dbReference>
<keyword evidence="5" id="KW-0547">Nucleotide-binding</keyword>
<comment type="subcellular location">
    <subcellularLocation>
        <location evidence="1">Cell membrane</location>
        <topology evidence="1">Peripheral membrane protein</topology>
    </subcellularLocation>
</comment>
<dbReference type="FunFam" id="3.40.50.300:FF:000224">
    <property type="entry name" value="Energy-coupling factor transporter ATP-binding protein EcfA"/>
    <property type="match status" value="1"/>
</dbReference>
<dbReference type="InterPro" id="IPR003593">
    <property type="entry name" value="AAA+_ATPase"/>
</dbReference>
<evidence type="ECO:0000313" key="11">
    <source>
        <dbReference type="Proteomes" id="UP001213015"/>
    </source>
</evidence>
<keyword evidence="7" id="KW-1278">Translocase</keyword>
<evidence type="ECO:0000256" key="1">
    <source>
        <dbReference type="ARBA" id="ARBA00004202"/>
    </source>
</evidence>
<evidence type="ECO:0000256" key="7">
    <source>
        <dbReference type="ARBA" id="ARBA00022967"/>
    </source>
</evidence>
<dbReference type="GO" id="GO:0005524">
    <property type="term" value="F:ATP binding"/>
    <property type="evidence" value="ECO:0007669"/>
    <property type="project" value="UniProtKB-KW"/>
</dbReference>
<gene>
    <name evidence="10" type="ORF">L2422_03445</name>
</gene>
<dbReference type="GeneID" id="97458499"/>
<dbReference type="Pfam" id="PF00005">
    <property type="entry name" value="ABC_tran"/>
    <property type="match status" value="1"/>
</dbReference>
<keyword evidence="6" id="KW-0067">ATP-binding</keyword>
<comment type="caution">
    <text evidence="10">The sequence shown here is derived from an EMBL/GenBank/DDBJ whole genome shotgun (WGS) entry which is preliminary data.</text>
</comment>
<dbReference type="InterPro" id="IPR017871">
    <property type="entry name" value="ABC_transporter-like_CS"/>
</dbReference>
<dbReference type="SMART" id="SM00382">
    <property type="entry name" value="AAA"/>
    <property type="match status" value="1"/>
</dbReference>
<dbReference type="InterPro" id="IPR030947">
    <property type="entry name" value="EcfA_1"/>
</dbReference>
<dbReference type="Gene3D" id="3.40.50.300">
    <property type="entry name" value="P-loop containing nucleotide triphosphate hydrolases"/>
    <property type="match status" value="1"/>
</dbReference>
<evidence type="ECO:0000256" key="8">
    <source>
        <dbReference type="ARBA" id="ARBA00023136"/>
    </source>
</evidence>
<organism evidence="10 11">
    <name type="scientific">Lactobacillus mulieris</name>
    <dbReference type="NCBI Taxonomy" id="2508708"/>
    <lineage>
        <taxon>Bacteria</taxon>
        <taxon>Bacillati</taxon>
        <taxon>Bacillota</taxon>
        <taxon>Bacilli</taxon>
        <taxon>Lactobacillales</taxon>
        <taxon>Lactobacillaceae</taxon>
        <taxon>Lactobacillus</taxon>
    </lineage>
</organism>
<proteinExistence type="inferred from homology"/>
<dbReference type="Proteomes" id="UP001213015">
    <property type="component" value="Unassembled WGS sequence"/>
</dbReference>
<keyword evidence="3" id="KW-0813">Transport</keyword>
<feature type="domain" description="ABC transporter" evidence="9">
    <location>
        <begin position="5"/>
        <end position="244"/>
    </location>
</feature>
<evidence type="ECO:0000256" key="4">
    <source>
        <dbReference type="ARBA" id="ARBA00022475"/>
    </source>
</evidence>
<dbReference type="CDD" id="cd03225">
    <property type="entry name" value="ABC_cobalt_CbiO_domain1"/>
    <property type="match status" value="1"/>
</dbReference>
<dbReference type="InterPro" id="IPR027417">
    <property type="entry name" value="P-loop_NTPase"/>
</dbReference>
<name>A0AAP3M3L2_9LACO</name>
<reference evidence="10" key="1">
    <citation type="submission" date="2022-01" db="EMBL/GenBank/DDBJ databases">
        <title>VMRC isolate genome collection.</title>
        <authorList>
            <person name="France M."/>
            <person name="Rutt L."/>
            <person name="Humphrys M."/>
            <person name="Ravel J."/>
        </authorList>
    </citation>
    <scope>NUCLEOTIDE SEQUENCE</scope>
    <source>
        <strain evidence="10">C0127B5</strain>
    </source>
</reference>
<dbReference type="RefSeq" id="WP_034535718.1">
    <property type="nucleotide sequence ID" value="NZ_CP160088.1"/>
</dbReference>
<protein>
    <submittedName>
        <fullName evidence="10">Energy-coupling factor transporter ATPase</fullName>
    </submittedName>
</protein>
<dbReference type="GO" id="GO:0042626">
    <property type="term" value="F:ATPase-coupled transmembrane transporter activity"/>
    <property type="evidence" value="ECO:0007669"/>
    <property type="project" value="TreeGrafter"/>
</dbReference>
<sequence>MNKIIEIKNLTFSYPNTSNPILNNLSFSVKENSWTTLIGHNGSGKSTIARLLIGLLVAEKDKKDPYAIKIDGMELNDENIWKIRDKVGIVFQNPDNQFVGSTVEDDVAFGLENKGVSREKMLPLVDEAISQVGMEEFKNSEPAQLSGGQKQRVAIAGILAVKPKIIILDEATSMLDPEGKKSILNLIKKIKQQYNLTVISITHDLEEVEKADEVLVLDNGKIILQDKPEVIFDNANLLNEIGLGLPFIYQLAEKLRQKGFLISKQANTQEKLVKEICQLSLKK</sequence>
<evidence type="ECO:0000256" key="3">
    <source>
        <dbReference type="ARBA" id="ARBA00022448"/>
    </source>
</evidence>
<dbReference type="NCBIfam" id="TIGR04520">
    <property type="entry name" value="ECF_ATPase_1"/>
    <property type="match status" value="1"/>
</dbReference>
<dbReference type="AlphaFoldDB" id="A0AAP3M3L2"/>
<dbReference type="PANTHER" id="PTHR43553:SF24">
    <property type="entry name" value="ENERGY-COUPLING FACTOR TRANSPORTER ATP-BINDING PROTEIN ECFA1"/>
    <property type="match status" value="1"/>
</dbReference>
<dbReference type="InterPro" id="IPR003439">
    <property type="entry name" value="ABC_transporter-like_ATP-bd"/>
</dbReference>
<evidence type="ECO:0000256" key="2">
    <source>
        <dbReference type="ARBA" id="ARBA00005417"/>
    </source>
</evidence>
<dbReference type="PROSITE" id="PS50893">
    <property type="entry name" value="ABC_TRANSPORTER_2"/>
    <property type="match status" value="1"/>
</dbReference>
<evidence type="ECO:0000256" key="6">
    <source>
        <dbReference type="ARBA" id="ARBA00022840"/>
    </source>
</evidence>
<dbReference type="EMBL" id="JAKHLF010000004">
    <property type="protein sequence ID" value="MCZ3844581.1"/>
    <property type="molecule type" value="Genomic_DNA"/>
</dbReference>
<dbReference type="GO" id="GO:0016887">
    <property type="term" value="F:ATP hydrolysis activity"/>
    <property type="evidence" value="ECO:0007669"/>
    <property type="project" value="InterPro"/>
</dbReference>